<name>A0A2P2KB01_RHIMU</name>
<evidence type="ECO:0000313" key="1">
    <source>
        <dbReference type="EMBL" id="MBX02882.1"/>
    </source>
</evidence>
<dbReference type="AlphaFoldDB" id="A0A2P2KB01"/>
<organism evidence="1">
    <name type="scientific">Rhizophora mucronata</name>
    <name type="common">Asiatic mangrove</name>
    <dbReference type="NCBI Taxonomy" id="61149"/>
    <lineage>
        <taxon>Eukaryota</taxon>
        <taxon>Viridiplantae</taxon>
        <taxon>Streptophyta</taxon>
        <taxon>Embryophyta</taxon>
        <taxon>Tracheophyta</taxon>
        <taxon>Spermatophyta</taxon>
        <taxon>Magnoliopsida</taxon>
        <taxon>eudicotyledons</taxon>
        <taxon>Gunneridae</taxon>
        <taxon>Pentapetalae</taxon>
        <taxon>rosids</taxon>
        <taxon>fabids</taxon>
        <taxon>Malpighiales</taxon>
        <taxon>Rhizophoraceae</taxon>
        <taxon>Rhizophora</taxon>
    </lineage>
</organism>
<proteinExistence type="predicted"/>
<sequence>MNKKRGTSQSPRNLAITCAYSYKFLVKI</sequence>
<reference evidence="1" key="1">
    <citation type="submission" date="2018-02" db="EMBL/GenBank/DDBJ databases">
        <title>Rhizophora mucronata_Transcriptome.</title>
        <authorList>
            <person name="Meera S.P."/>
            <person name="Sreeshan A."/>
            <person name="Augustine A."/>
        </authorList>
    </citation>
    <scope>NUCLEOTIDE SEQUENCE</scope>
    <source>
        <tissue evidence="1">Leaf</tissue>
    </source>
</reference>
<accession>A0A2P2KB01</accession>
<protein>
    <submittedName>
        <fullName evidence="1">Uncharacterized protein</fullName>
    </submittedName>
</protein>
<dbReference type="EMBL" id="GGEC01022398">
    <property type="protein sequence ID" value="MBX02882.1"/>
    <property type="molecule type" value="Transcribed_RNA"/>
</dbReference>